<dbReference type="PANTHER" id="PTHR33639:SF2">
    <property type="entry name" value="DUF393 DOMAIN-CONTAINING PROTEIN"/>
    <property type="match status" value="1"/>
</dbReference>
<gene>
    <name evidence="1" type="ORF">EZE20_00685</name>
</gene>
<dbReference type="EMBL" id="SMJU01000001">
    <property type="protein sequence ID" value="TDB68889.1"/>
    <property type="molecule type" value="Genomic_DNA"/>
</dbReference>
<evidence type="ECO:0000313" key="1">
    <source>
        <dbReference type="EMBL" id="TDB68889.1"/>
    </source>
</evidence>
<organism evidence="1 2">
    <name type="scientific">Arundinibacter roseus</name>
    <dbReference type="NCBI Taxonomy" id="2070510"/>
    <lineage>
        <taxon>Bacteria</taxon>
        <taxon>Pseudomonadati</taxon>
        <taxon>Bacteroidota</taxon>
        <taxon>Cytophagia</taxon>
        <taxon>Cytophagales</taxon>
        <taxon>Spirosomataceae</taxon>
        <taxon>Arundinibacter</taxon>
    </lineage>
</organism>
<proteinExistence type="predicted"/>
<reference evidence="1 2" key="1">
    <citation type="submission" date="2019-02" db="EMBL/GenBank/DDBJ databases">
        <title>Arundinibacter roseus gen. nov., sp. nov., a new member of the family Cytophagaceae.</title>
        <authorList>
            <person name="Szuroczki S."/>
            <person name="Khayer B."/>
            <person name="Sproer C."/>
            <person name="Toumi M."/>
            <person name="Szabo A."/>
            <person name="Felfoldi T."/>
            <person name="Schumann P."/>
            <person name="Toth E."/>
        </authorList>
    </citation>
    <scope>NUCLEOTIDE SEQUENCE [LARGE SCALE GENOMIC DNA]</scope>
    <source>
        <strain evidence="1 2">DMA-k-7a</strain>
    </source>
</reference>
<dbReference type="Pfam" id="PF04134">
    <property type="entry name" value="DCC1-like"/>
    <property type="match status" value="1"/>
</dbReference>
<accession>A0A4R4KQK4</accession>
<dbReference type="PANTHER" id="PTHR33639">
    <property type="entry name" value="THIOL-DISULFIDE OXIDOREDUCTASE DCC"/>
    <property type="match status" value="1"/>
</dbReference>
<sequence length="129" mass="14970">MNVVYFDGVCNLCNSAVNFLIDRDKKKRLSFASLQSEAGVAILRKQGLPTDTYDSFLFLKGDQLYTKSDAVLEVVRILGSGWQLLYIFKVIPRTLRDPLYTWVAARRYRWFGKRAECRLPTPELRARFL</sequence>
<protein>
    <submittedName>
        <fullName evidence="1">Thiol-disulfide oxidoreductase DCC family protein</fullName>
    </submittedName>
</protein>
<dbReference type="GO" id="GO:0015035">
    <property type="term" value="F:protein-disulfide reductase activity"/>
    <property type="evidence" value="ECO:0007669"/>
    <property type="project" value="InterPro"/>
</dbReference>
<dbReference type="RefSeq" id="WP_132113439.1">
    <property type="nucleotide sequence ID" value="NZ_SMJU01000001.1"/>
</dbReference>
<name>A0A4R4KQK4_9BACT</name>
<dbReference type="InterPro" id="IPR007263">
    <property type="entry name" value="DCC1-like"/>
</dbReference>
<dbReference type="AlphaFoldDB" id="A0A4R4KQK4"/>
<evidence type="ECO:0000313" key="2">
    <source>
        <dbReference type="Proteomes" id="UP000295706"/>
    </source>
</evidence>
<comment type="caution">
    <text evidence="1">The sequence shown here is derived from an EMBL/GenBank/DDBJ whole genome shotgun (WGS) entry which is preliminary data.</text>
</comment>
<dbReference type="InterPro" id="IPR052927">
    <property type="entry name" value="DCC_oxidoreductase"/>
</dbReference>
<dbReference type="Proteomes" id="UP000295706">
    <property type="component" value="Unassembled WGS sequence"/>
</dbReference>
<dbReference type="OrthoDB" id="9785438at2"/>
<keyword evidence="2" id="KW-1185">Reference proteome</keyword>